<accession>X1TT81</accession>
<feature type="domain" description="FtsK gamma" evidence="1">
    <location>
        <begin position="59"/>
        <end position="112"/>
    </location>
</feature>
<dbReference type="PANTHER" id="PTHR22683:SF41">
    <property type="entry name" value="DNA TRANSLOCASE FTSK"/>
    <property type="match status" value="1"/>
</dbReference>
<protein>
    <recommendedName>
        <fullName evidence="1">FtsK gamma domain-containing protein</fullName>
    </recommendedName>
</protein>
<proteinExistence type="predicted"/>
<feature type="non-terminal residue" evidence="2">
    <location>
        <position position="1"/>
    </location>
</feature>
<organism evidence="2">
    <name type="scientific">marine sediment metagenome</name>
    <dbReference type="NCBI Taxonomy" id="412755"/>
    <lineage>
        <taxon>unclassified sequences</taxon>
        <taxon>metagenomes</taxon>
        <taxon>ecological metagenomes</taxon>
    </lineage>
</organism>
<sequence length="112" mass="12891">GDMLYMPTEAAKPTRLQGCFVSDPEVERLVYFWGNQQREEAAPKIEEFVPSPTIVKREAYPKDPLLSAAKQLAQEHKRISTSFLQRRLHIGYPRAARIMEQLEEESVTEGEE</sequence>
<gene>
    <name evidence="2" type="ORF">S12H4_41695</name>
</gene>
<reference evidence="2" key="1">
    <citation type="journal article" date="2014" name="Front. Microbiol.">
        <title>High frequency of phylogenetically diverse reductive dehalogenase-homologous genes in deep subseafloor sedimentary metagenomes.</title>
        <authorList>
            <person name="Kawai M."/>
            <person name="Futagami T."/>
            <person name="Toyoda A."/>
            <person name="Takaki Y."/>
            <person name="Nishi S."/>
            <person name="Hori S."/>
            <person name="Arai W."/>
            <person name="Tsubouchi T."/>
            <person name="Morono Y."/>
            <person name="Uchiyama I."/>
            <person name="Ito T."/>
            <person name="Fujiyama A."/>
            <person name="Inagaki F."/>
            <person name="Takami H."/>
        </authorList>
    </citation>
    <scope>NUCLEOTIDE SEQUENCE</scope>
    <source>
        <strain evidence="2">Expedition CK06-06</strain>
    </source>
</reference>
<dbReference type="InterPro" id="IPR027417">
    <property type="entry name" value="P-loop_NTPase"/>
</dbReference>
<dbReference type="Pfam" id="PF09397">
    <property type="entry name" value="FtsK_gamma"/>
    <property type="match status" value="1"/>
</dbReference>
<dbReference type="Gene3D" id="1.10.10.10">
    <property type="entry name" value="Winged helix-like DNA-binding domain superfamily/Winged helix DNA-binding domain"/>
    <property type="match status" value="1"/>
</dbReference>
<dbReference type="InterPro" id="IPR018541">
    <property type="entry name" value="Ftsk_gamma"/>
</dbReference>
<dbReference type="SMART" id="SM00843">
    <property type="entry name" value="Ftsk_gamma"/>
    <property type="match status" value="1"/>
</dbReference>
<dbReference type="Gene3D" id="3.40.50.300">
    <property type="entry name" value="P-loop containing nucleotide triphosphate hydrolases"/>
    <property type="match status" value="1"/>
</dbReference>
<name>X1TT81_9ZZZZ</name>
<dbReference type="InterPro" id="IPR036388">
    <property type="entry name" value="WH-like_DNA-bd_sf"/>
</dbReference>
<dbReference type="SUPFAM" id="SSF46785">
    <property type="entry name" value="Winged helix' DNA-binding domain"/>
    <property type="match status" value="1"/>
</dbReference>
<evidence type="ECO:0000259" key="1">
    <source>
        <dbReference type="SMART" id="SM00843"/>
    </source>
</evidence>
<evidence type="ECO:0000313" key="2">
    <source>
        <dbReference type="EMBL" id="GAJ08538.1"/>
    </source>
</evidence>
<dbReference type="InterPro" id="IPR050206">
    <property type="entry name" value="FtsK/SpoIIIE/SftA"/>
</dbReference>
<dbReference type="InterPro" id="IPR036390">
    <property type="entry name" value="WH_DNA-bd_sf"/>
</dbReference>
<dbReference type="PANTHER" id="PTHR22683">
    <property type="entry name" value="SPORULATION PROTEIN RELATED"/>
    <property type="match status" value="1"/>
</dbReference>
<dbReference type="AlphaFoldDB" id="X1TT81"/>
<dbReference type="EMBL" id="BARW01025434">
    <property type="protein sequence ID" value="GAJ08538.1"/>
    <property type="molecule type" value="Genomic_DNA"/>
</dbReference>
<comment type="caution">
    <text evidence="2">The sequence shown here is derived from an EMBL/GenBank/DDBJ whole genome shotgun (WGS) entry which is preliminary data.</text>
</comment>